<keyword evidence="5" id="KW-0662">Pyridine nucleotide biosynthesis</keyword>
<dbReference type="Pfam" id="PF01729">
    <property type="entry name" value="QRPTase_C"/>
    <property type="match status" value="1"/>
</dbReference>
<evidence type="ECO:0000256" key="3">
    <source>
        <dbReference type="ARBA" id="ARBA00009400"/>
    </source>
</evidence>
<evidence type="ECO:0000256" key="9">
    <source>
        <dbReference type="ARBA" id="ARBA00047445"/>
    </source>
</evidence>
<comment type="function">
    <text evidence="1">Involved in the catabolism of quinolinic acid (QA).</text>
</comment>
<dbReference type="SUPFAM" id="SSF51690">
    <property type="entry name" value="Nicotinate/Quinolinate PRTase C-terminal domain-like"/>
    <property type="match status" value="1"/>
</dbReference>
<organism evidence="13 14">
    <name type="scientific">Rossellomorea pakistanensis</name>
    <dbReference type="NCBI Taxonomy" id="992288"/>
    <lineage>
        <taxon>Bacteria</taxon>
        <taxon>Bacillati</taxon>
        <taxon>Bacillota</taxon>
        <taxon>Bacilli</taxon>
        <taxon>Bacillales</taxon>
        <taxon>Bacillaceae</taxon>
        <taxon>Rossellomorea</taxon>
    </lineage>
</organism>
<comment type="pathway">
    <text evidence="2">Cofactor biosynthesis; NAD(+) biosynthesis; nicotinate D-ribonucleotide from quinolinate: step 1/1.</text>
</comment>
<dbReference type="InterPro" id="IPR002638">
    <property type="entry name" value="Quinolinate_PRibosylTrfase_C"/>
</dbReference>
<keyword evidence="14" id="KW-1185">Reference proteome</keyword>
<dbReference type="InterPro" id="IPR004393">
    <property type="entry name" value="NadC"/>
</dbReference>
<evidence type="ECO:0000313" key="14">
    <source>
        <dbReference type="Proteomes" id="UP001646157"/>
    </source>
</evidence>
<evidence type="ECO:0000256" key="2">
    <source>
        <dbReference type="ARBA" id="ARBA00004893"/>
    </source>
</evidence>
<name>A0ABS2NAD9_9BACI</name>
<evidence type="ECO:0000259" key="11">
    <source>
        <dbReference type="Pfam" id="PF01729"/>
    </source>
</evidence>
<comment type="similarity">
    <text evidence="3 10">Belongs to the NadC/ModD family.</text>
</comment>
<feature type="domain" description="Quinolinate phosphoribosyl transferase N-terminal" evidence="12">
    <location>
        <begin position="22"/>
        <end position="107"/>
    </location>
</feature>
<evidence type="ECO:0000259" key="12">
    <source>
        <dbReference type="Pfam" id="PF02749"/>
    </source>
</evidence>
<accession>A0ABS2NAD9</accession>
<dbReference type="GO" id="GO:0004514">
    <property type="term" value="F:nicotinate-nucleotide diphosphorylase (carboxylating) activity"/>
    <property type="evidence" value="ECO:0007669"/>
    <property type="project" value="UniProtKB-EC"/>
</dbReference>
<keyword evidence="7 10" id="KW-0808">Transferase</keyword>
<dbReference type="PANTHER" id="PTHR32179:SF3">
    <property type="entry name" value="NICOTINATE-NUCLEOTIDE PYROPHOSPHORYLASE [CARBOXYLATING]"/>
    <property type="match status" value="1"/>
</dbReference>
<comment type="caution">
    <text evidence="13">The sequence shown here is derived from an EMBL/GenBank/DDBJ whole genome shotgun (WGS) entry which is preliminary data.</text>
</comment>
<evidence type="ECO:0000313" key="13">
    <source>
        <dbReference type="EMBL" id="MBM7584825.1"/>
    </source>
</evidence>
<dbReference type="Gene3D" id="3.20.20.70">
    <property type="entry name" value="Aldolase class I"/>
    <property type="match status" value="1"/>
</dbReference>
<dbReference type="Pfam" id="PF02749">
    <property type="entry name" value="QRPTase_N"/>
    <property type="match status" value="1"/>
</dbReference>
<feature type="domain" description="Quinolinate phosphoribosyl transferase C-terminal" evidence="11">
    <location>
        <begin position="109"/>
        <end position="272"/>
    </location>
</feature>
<proteinExistence type="inferred from homology"/>
<keyword evidence="6 10" id="KW-0328">Glycosyltransferase</keyword>
<dbReference type="SUPFAM" id="SSF54675">
    <property type="entry name" value="Nicotinate/Quinolinate PRTase N-terminal domain-like"/>
    <property type="match status" value="1"/>
</dbReference>
<comment type="catalytic activity">
    <reaction evidence="9">
        <text>nicotinate beta-D-ribonucleotide + CO2 + diphosphate = quinolinate + 5-phospho-alpha-D-ribose 1-diphosphate + 2 H(+)</text>
        <dbReference type="Rhea" id="RHEA:12733"/>
        <dbReference type="ChEBI" id="CHEBI:15378"/>
        <dbReference type="ChEBI" id="CHEBI:16526"/>
        <dbReference type="ChEBI" id="CHEBI:29959"/>
        <dbReference type="ChEBI" id="CHEBI:33019"/>
        <dbReference type="ChEBI" id="CHEBI:57502"/>
        <dbReference type="ChEBI" id="CHEBI:58017"/>
        <dbReference type="EC" id="2.4.2.19"/>
    </reaction>
</comment>
<dbReference type="PANTHER" id="PTHR32179">
    <property type="entry name" value="NICOTINATE-NUCLEOTIDE PYROPHOSPHORYLASE [CARBOXYLATING]"/>
    <property type="match status" value="1"/>
</dbReference>
<sequence length="284" mass="31393">MNNVKLKSMLEGFLLEDIGDGDLSSQTLFHQNSEGTLHLVAKGSGVFCGQEIIQYGFSIINSSIDPQIFVRDGEFVEKGSEIAVINGPMRDLLQAERVVLNLIQRLSGIATMTAKAVKIVDGTNVRICDTRKTTPGLRMLEKYAVRCGGGFNHRNGLYDAVMLKDNHIAFAGSITNAVQKVKEQLGHTTKIEVEIETESQLFEAIQNNIDIIMFDNCTPETICQWLQHVPGHITTEASGGIQLEELYEYARTGVNYISLGCLTHSIQSLDINAKVHLLESRLIQ</sequence>
<dbReference type="InterPro" id="IPR022412">
    <property type="entry name" value="Quinolinate_PRibosylTrfase_N"/>
</dbReference>
<evidence type="ECO:0000256" key="10">
    <source>
        <dbReference type="PIRNR" id="PIRNR006250"/>
    </source>
</evidence>
<evidence type="ECO:0000256" key="7">
    <source>
        <dbReference type="ARBA" id="ARBA00022679"/>
    </source>
</evidence>
<gene>
    <name evidence="13" type="ORF">JOC86_001362</name>
</gene>
<protein>
    <recommendedName>
        <fullName evidence="4">nicotinate-nucleotide diphosphorylase (carboxylating)</fullName>
        <ecNumber evidence="4">2.4.2.19</ecNumber>
    </recommendedName>
    <alternativeName>
        <fullName evidence="8">Quinolinate phosphoribosyltransferase [decarboxylating]</fullName>
    </alternativeName>
</protein>
<evidence type="ECO:0000256" key="4">
    <source>
        <dbReference type="ARBA" id="ARBA00011944"/>
    </source>
</evidence>
<reference evidence="13 14" key="1">
    <citation type="submission" date="2021-01" db="EMBL/GenBank/DDBJ databases">
        <title>Genomic Encyclopedia of Type Strains, Phase IV (KMG-IV): sequencing the most valuable type-strain genomes for metagenomic binning, comparative biology and taxonomic classification.</title>
        <authorList>
            <person name="Goeker M."/>
        </authorList>
    </citation>
    <scope>NUCLEOTIDE SEQUENCE [LARGE SCALE GENOMIC DNA]</scope>
    <source>
        <strain evidence="13 14">DSM 24834</strain>
    </source>
</reference>
<dbReference type="InterPro" id="IPR037128">
    <property type="entry name" value="Quinolinate_PRibosylTase_N_sf"/>
</dbReference>
<dbReference type="CDD" id="cd01572">
    <property type="entry name" value="QPRTase"/>
    <property type="match status" value="1"/>
</dbReference>
<dbReference type="EC" id="2.4.2.19" evidence="4"/>
<dbReference type="InterPro" id="IPR036068">
    <property type="entry name" value="Nicotinate_pribotase-like_C"/>
</dbReference>
<dbReference type="InterPro" id="IPR027277">
    <property type="entry name" value="NadC/ModD"/>
</dbReference>
<dbReference type="Proteomes" id="UP001646157">
    <property type="component" value="Unassembled WGS sequence"/>
</dbReference>
<dbReference type="InterPro" id="IPR013785">
    <property type="entry name" value="Aldolase_TIM"/>
</dbReference>
<dbReference type="NCBIfam" id="TIGR00078">
    <property type="entry name" value="nadC"/>
    <property type="match status" value="1"/>
</dbReference>
<dbReference type="RefSeq" id="WP_205169268.1">
    <property type="nucleotide sequence ID" value="NZ_JAFBDZ010000001.1"/>
</dbReference>
<dbReference type="EMBL" id="JAFBDZ010000001">
    <property type="protein sequence ID" value="MBM7584825.1"/>
    <property type="molecule type" value="Genomic_DNA"/>
</dbReference>
<dbReference type="Gene3D" id="3.90.1170.20">
    <property type="entry name" value="Quinolinate phosphoribosyl transferase, N-terminal domain"/>
    <property type="match status" value="1"/>
</dbReference>
<dbReference type="PIRSF" id="PIRSF006250">
    <property type="entry name" value="NadC_ModD"/>
    <property type="match status" value="1"/>
</dbReference>
<evidence type="ECO:0000256" key="1">
    <source>
        <dbReference type="ARBA" id="ARBA00003237"/>
    </source>
</evidence>
<evidence type="ECO:0000256" key="5">
    <source>
        <dbReference type="ARBA" id="ARBA00022642"/>
    </source>
</evidence>
<evidence type="ECO:0000256" key="8">
    <source>
        <dbReference type="ARBA" id="ARBA00033102"/>
    </source>
</evidence>
<evidence type="ECO:0000256" key="6">
    <source>
        <dbReference type="ARBA" id="ARBA00022676"/>
    </source>
</evidence>